<dbReference type="Proteomes" id="UP001489004">
    <property type="component" value="Unassembled WGS sequence"/>
</dbReference>
<evidence type="ECO:0000313" key="4">
    <source>
        <dbReference type="Proteomes" id="UP001489004"/>
    </source>
</evidence>
<comment type="caution">
    <text evidence="3">The sequence shown here is derived from an EMBL/GenBank/DDBJ whole genome shotgun (WGS) entry which is preliminary data.</text>
</comment>
<gene>
    <name evidence="3" type="ORF">WJX72_006610</name>
</gene>
<feature type="transmembrane region" description="Helical" evidence="2">
    <location>
        <begin position="163"/>
        <end position="186"/>
    </location>
</feature>
<evidence type="ECO:0000256" key="2">
    <source>
        <dbReference type="SAM" id="Phobius"/>
    </source>
</evidence>
<evidence type="ECO:0000256" key="1">
    <source>
        <dbReference type="SAM" id="MobiDB-lite"/>
    </source>
</evidence>
<accession>A0AAW1R731</accession>
<dbReference type="PANTHER" id="PTHR34370">
    <property type="entry name" value="OS04G0600100 PROTEIN"/>
    <property type="match status" value="1"/>
</dbReference>
<protein>
    <submittedName>
        <fullName evidence="3">Uncharacterized protein</fullName>
    </submittedName>
</protein>
<dbReference type="PANTHER" id="PTHR34370:SF1">
    <property type="entry name" value="OS04G0600100 PROTEIN"/>
    <property type="match status" value="1"/>
</dbReference>
<keyword evidence="2" id="KW-0472">Membrane</keyword>
<keyword evidence="2" id="KW-1133">Transmembrane helix</keyword>
<keyword evidence="4" id="KW-1185">Reference proteome</keyword>
<reference evidence="3 4" key="1">
    <citation type="journal article" date="2024" name="Nat. Commun.">
        <title>Phylogenomics reveals the evolutionary origins of lichenization in chlorophyte algae.</title>
        <authorList>
            <person name="Puginier C."/>
            <person name="Libourel C."/>
            <person name="Otte J."/>
            <person name="Skaloud P."/>
            <person name="Haon M."/>
            <person name="Grisel S."/>
            <person name="Petersen M."/>
            <person name="Berrin J.G."/>
            <person name="Delaux P.M."/>
            <person name="Dal Grande F."/>
            <person name="Keller J."/>
        </authorList>
    </citation>
    <scope>NUCLEOTIDE SEQUENCE [LARGE SCALE GENOMIC DNA]</scope>
    <source>
        <strain evidence="3 4">SAG 2043</strain>
    </source>
</reference>
<keyword evidence="2" id="KW-0812">Transmembrane</keyword>
<organism evidence="3 4">
    <name type="scientific">[Myrmecia] bisecta</name>
    <dbReference type="NCBI Taxonomy" id="41462"/>
    <lineage>
        <taxon>Eukaryota</taxon>
        <taxon>Viridiplantae</taxon>
        <taxon>Chlorophyta</taxon>
        <taxon>core chlorophytes</taxon>
        <taxon>Trebouxiophyceae</taxon>
        <taxon>Trebouxiales</taxon>
        <taxon>Trebouxiaceae</taxon>
        <taxon>Myrmecia</taxon>
    </lineage>
</organism>
<name>A0AAW1R731_9CHLO</name>
<dbReference type="AlphaFoldDB" id="A0AAW1R731"/>
<feature type="compositionally biased region" description="Basic residues" evidence="1">
    <location>
        <begin position="1"/>
        <end position="10"/>
    </location>
</feature>
<feature type="transmembrane region" description="Helical" evidence="2">
    <location>
        <begin position="74"/>
        <end position="102"/>
    </location>
</feature>
<feature type="region of interest" description="Disordered" evidence="1">
    <location>
        <begin position="1"/>
        <end position="26"/>
    </location>
</feature>
<feature type="compositionally biased region" description="Low complexity" evidence="1">
    <location>
        <begin position="11"/>
        <end position="26"/>
    </location>
</feature>
<evidence type="ECO:0000313" key="3">
    <source>
        <dbReference type="EMBL" id="KAK9829582.1"/>
    </source>
</evidence>
<sequence>MHPARVRSAAHAHASSSSGEGSLVPELPTITDKDLLEHSRSEGPAERRGVLGKFLGWFQERQARTGELRKRLGALGLAAVLAYGLFDAVSYTIAFCLAFLSYEAKTGLNPMQNVGDIVKICVLMWAGNNVTRPFRLAGAAGLAPFMDRMMNKLRDRLRLPSRAAAFAVIVVVAALLCGSAVGTLVLSRYVRG</sequence>
<dbReference type="EMBL" id="JALJOR010000001">
    <property type="protein sequence ID" value="KAK9829582.1"/>
    <property type="molecule type" value="Genomic_DNA"/>
</dbReference>
<proteinExistence type="predicted"/>